<dbReference type="Proteomes" id="UP001597120">
    <property type="component" value="Unassembled WGS sequence"/>
</dbReference>
<dbReference type="EMBL" id="JBHTIU010000041">
    <property type="protein sequence ID" value="MFD0870237.1"/>
    <property type="molecule type" value="Genomic_DNA"/>
</dbReference>
<keyword evidence="11" id="KW-1185">Reference proteome</keyword>
<comment type="similarity">
    <text evidence="1">Belongs to the AfsR/DnrI/RedD regulatory family.</text>
</comment>
<evidence type="ECO:0000256" key="5">
    <source>
        <dbReference type="ARBA" id="ARBA00023163"/>
    </source>
</evidence>
<dbReference type="Pfam" id="PF03704">
    <property type="entry name" value="BTAD"/>
    <property type="match status" value="1"/>
</dbReference>
<reference evidence="11" key="1">
    <citation type="journal article" date="2019" name="Int. J. Syst. Evol. Microbiol.">
        <title>The Global Catalogue of Microorganisms (GCM) 10K type strain sequencing project: providing services to taxonomists for standard genome sequencing and annotation.</title>
        <authorList>
            <consortium name="The Broad Institute Genomics Platform"/>
            <consortium name="The Broad Institute Genome Sequencing Center for Infectious Disease"/>
            <person name="Wu L."/>
            <person name="Ma J."/>
        </authorList>
    </citation>
    <scope>NUCLEOTIDE SEQUENCE [LARGE SCALE GENOMIC DNA]</scope>
    <source>
        <strain evidence="11">CCUG 57263</strain>
    </source>
</reference>
<dbReference type="Pfam" id="PF00072">
    <property type="entry name" value="Response_reg"/>
    <property type="match status" value="1"/>
</dbReference>
<dbReference type="InterPro" id="IPR016032">
    <property type="entry name" value="Sig_transdc_resp-reg_C-effctor"/>
</dbReference>
<organism evidence="10 11">
    <name type="scientific">Paenibacillus residui</name>
    <dbReference type="NCBI Taxonomy" id="629724"/>
    <lineage>
        <taxon>Bacteria</taxon>
        <taxon>Bacillati</taxon>
        <taxon>Bacillota</taxon>
        <taxon>Bacilli</taxon>
        <taxon>Bacillales</taxon>
        <taxon>Paenibacillaceae</taxon>
        <taxon>Paenibacillus</taxon>
    </lineage>
</organism>
<feature type="domain" description="Response regulatory" evidence="8">
    <location>
        <begin position="2"/>
        <end position="120"/>
    </location>
</feature>
<gene>
    <name evidence="10" type="ORF">ACFQ03_13830</name>
</gene>
<protein>
    <submittedName>
        <fullName evidence="10">Response regulator</fullName>
    </submittedName>
</protein>
<dbReference type="PANTHER" id="PTHR35807">
    <property type="entry name" value="TRANSCRIPTIONAL REGULATOR REDD-RELATED"/>
    <property type="match status" value="1"/>
</dbReference>
<dbReference type="SMART" id="SM00862">
    <property type="entry name" value="Trans_reg_C"/>
    <property type="match status" value="1"/>
</dbReference>
<dbReference type="SMART" id="SM00448">
    <property type="entry name" value="REC"/>
    <property type="match status" value="1"/>
</dbReference>
<evidence type="ECO:0000256" key="6">
    <source>
        <dbReference type="PROSITE-ProRule" id="PRU00169"/>
    </source>
</evidence>
<dbReference type="InterPro" id="IPR001867">
    <property type="entry name" value="OmpR/PhoB-type_DNA-bd"/>
</dbReference>
<dbReference type="InterPro" id="IPR036388">
    <property type="entry name" value="WH-like_DNA-bd_sf"/>
</dbReference>
<evidence type="ECO:0000256" key="3">
    <source>
        <dbReference type="ARBA" id="ARBA00023015"/>
    </source>
</evidence>
<dbReference type="RefSeq" id="WP_144939141.1">
    <property type="nucleotide sequence ID" value="NZ_JBHTIU010000041.1"/>
</dbReference>
<dbReference type="InterPro" id="IPR011006">
    <property type="entry name" value="CheY-like_superfamily"/>
</dbReference>
<comment type="caution">
    <text evidence="10">The sequence shown here is derived from an EMBL/GenBank/DDBJ whole genome shotgun (WGS) entry which is preliminary data.</text>
</comment>
<dbReference type="InterPro" id="IPR005158">
    <property type="entry name" value="BTAD"/>
</dbReference>
<keyword evidence="5" id="KW-0804">Transcription</keyword>
<name>A0ABW3D9T7_9BACL</name>
<dbReference type="SUPFAM" id="SSF48452">
    <property type="entry name" value="TPR-like"/>
    <property type="match status" value="1"/>
</dbReference>
<evidence type="ECO:0000256" key="2">
    <source>
        <dbReference type="ARBA" id="ARBA00023012"/>
    </source>
</evidence>
<evidence type="ECO:0000259" key="8">
    <source>
        <dbReference type="PROSITE" id="PS50110"/>
    </source>
</evidence>
<evidence type="ECO:0000313" key="11">
    <source>
        <dbReference type="Proteomes" id="UP001597120"/>
    </source>
</evidence>
<accession>A0ABW3D9T7</accession>
<sequence>MKTVIVDDEHLALRRMEKLLQEEGGSRPALELVGFFQDPHLALELVKREKIDLVFLDIEMPEIGGMELAERLLEIQPHLHIVFVTAYNDFAVEAFELNALDYLLKPVQRDRIIKTLQRLNHSEAKGMSDMTDKKPMLCCLSGLHYLDDHQAAQSFQWRTLKAQELFAYLIHHRGQTVRKEVIMDLLWPDYDMDKASALLHTTIYQIRRVIKQKGLGIKVTYKDEGYRIELDGMKLDVEEWEKGVQTTSAVTPETIRQHRELLILYRGDYLEEHQYWWSEGEQERIRLIWLDHAKQVAEYLMQEEQYSEAVPLYQKIQEKFPYTEDGYFGLMKIYANIGDYSGVKNQYQLLVENMKEELGVEPSEEVNDWYQQWRHCI</sequence>
<dbReference type="InterPro" id="IPR051677">
    <property type="entry name" value="AfsR-DnrI-RedD_regulator"/>
</dbReference>
<keyword evidence="6" id="KW-0597">Phosphoprotein</keyword>
<evidence type="ECO:0000256" key="1">
    <source>
        <dbReference type="ARBA" id="ARBA00005820"/>
    </source>
</evidence>
<keyword evidence="4 7" id="KW-0238">DNA-binding</keyword>
<keyword evidence="2" id="KW-0902">Two-component regulatory system</keyword>
<dbReference type="PANTHER" id="PTHR35807:SF2">
    <property type="entry name" value="TRANSCRIPTIONAL ACTIVATOR DOMAIN"/>
    <property type="match status" value="1"/>
</dbReference>
<dbReference type="InterPro" id="IPR001789">
    <property type="entry name" value="Sig_transdc_resp-reg_receiver"/>
</dbReference>
<dbReference type="Pfam" id="PF00486">
    <property type="entry name" value="Trans_reg_C"/>
    <property type="match status" value="1"/>
</dbReference>
<dbReference type="SUPFAM" id="SSF46894">
    <property type="entry name" value="C-terminal effector domain of the bipartite response regulators"/>
    <property type="match status" value="1"/>
</dbReference>
<feature type="modified residue" description="4-aspartylphosphate" evidence="6">
    <location>
        <position position="57"/>
    </location>
</feature>
<evidence type="ECO:0000313" key="10">
    <source>
        <dbReference type="EMBL" id="MFD0870237.1"/>
    </source>
</evidence>
<dbReference type="PROSITE" id="PS51755">
    <property type="entry name" value="OMPR_PHOB"/>
    <property type="match status" value="1"/>
</dbReference>
<dbReference type="Gene3D" id="3.40.50.2300">
    <property type="match status" value="1"/>
</dbReference>
<feature type="DNA-binding region" description="OmpR/PhoB-type" evidence="7">
    <location>
        <begin position="128"/>
        <end position="230"/>
    </location>
</feature>
<dbReference type="InterPro" id="IPR011990">
    <property type="entry name" value="TPR-like_helical_dom_sf"/>
</dbReference>
<keyword evidence="3" id="KW-0805">Transcription regulation</keyword>
<feature type="domain" description="OmpR/PhoB-type" evidence="9">
    <location>
        <begin position="128"/>
        <end position="230"/>
    </location>
</feature>
<dbReference type="Gene3D" id="1.25.40.10">
    <property type="entry name" value="Tetratricopeptide repeat domain"/>
    <property type="match status" value="1"/>
</dbReference>
<evidence type="ECO:0000256" key="4">
    <source>
        <dbReference type="ARBA" id="ARBA00023125"/>
    </source>
</evidence>
<proteinExistence type="inferred from homology"/>
<dbReference type="PROSITE" id="PS50110">
    <property type="entry name" value="RESPONSE_REGULATORY"/>
    <property type="match status" value="1"/>
</dbReference>
<evidence type="ECO:0000256" key="7">
    <source>
        <dbReference type="PROSITE-ProRule" id="PRU01091"/>
    </source>
</evidence>
<dbReference type="SUPFAM" id="SSF52172">
    <property type="entry name" value="CheY-like"/>
    <property type="match status" value="1"/>
</dbReference>
<dbReference type="SMART" id="SM01043">
    <property type="entry name" value="BTAD"/>
    <property type="match status" value="1"/>
</dbReference>
<evidence type="ECO:0000259" key="9">
    <source>
        <dbReference type="PROSITE" id="PS51755"/>
    </source>
</evidence>
<dbReference type="Gene3D" id="1.10.10.10">
    <property type="entry name" value="Winged helix-like DNA-binding domain superfamily/Winged helix DNA-binding domain"/>
    <property type="match status" value="1"/>
</dbReference>